<dbReference type="InterPro" id="IPR022791">
    <property type="entry name" value="L-PG_synthase/AglD"/>
</dbReference>
<comment type="subcellular location">
    <subcellularLocation>
        <location evidence="1">Cell membrane</location>
        <topology evidence="1">Multi-pass membrane protein</topology>
    </subcellularLocation>
</comment>
<feature type="transmembrane region" description="Helical" evidence="6">
    <location>
        <begin position="131"/>
        <end position="153"/>
    </location>
</feature>
<keyword evidence="2" id="KW-1003">Cell membrane</keyword>
<keyword evidence="5 6" id="KW-0472">Membrane</keyword>
<dbReference type="Pfam" id="PF03706">
    <property type="entry name" value="LPG_synthase_TM"/>
    <property type="match status" value="1"/>
</dbReference>
<evidence type="ECO:0000256" key="1">
    <source>
        <dbReference type="ARBA" id="ARBA00004651"/>
    </source>
</evidence>
<feature type="transmembrane region" description="Helical" evidence="6">
    <location>
        <begin position="268"/>
        <end position="292"/>
    </location>
</feature>
<keyword evidence="3 6" id="KW-0812">Transmembrane</keyword>
<feature type="transmembrane region" description="Helical" evidence="6">
    <location>
        <begin position="237"/>
        <end position="256"/>
    </location>
</feature>
<feature type="transmembrane region" description="Helical" evidence="6">
    <location>
        <begin position="159"/>
        <end position="183"/>
    </location>
</feature>
<gene>
    <name evidence="7" type="ORF">GCM10009798_23830</name>
</gene>
<evidence type="ECO:0000313" key="8">
    <source>
        <dbReference type="Proteomes" id="UP001500571"/>
    </source>
</evidence>
<feature type="transmembrane region" description="Helical" evidence="6">
    <location>
        <begin position="17"/>
        <end position="36"/>
    </location>
</feature>
<organism evidence="7 8">
    <name type="scientific">Nocardioides panacihumi</name>
    <dbReference type="NCBI Taxonomy" id="400774"/>
    <lineage>
        <taxon>Bacteria</taxon>
        <taxon>Bacillati</taxon>
        <taxon>Actinomycetota</taxon>
        <taxon>Actinomycetes</taxon>
        <taxon>Propionibacteriales</taxon>
        <taxon>Nocardioidaceae</taxon>
        <taxon>Nocardioides</taxon>
    </lineage>
</organism>
<keyword evidence="8" id="KW-1185">Reference proteome</keyword>
<evidence type="ECO:0000256" key="6">
    <source>
        <dbReference type="SAM" id="Phobius"/>
    </source>
</evidence>
<evidence type="ECO:0000256" key="5">
    <source>
        <dbReference type="ARBA" id="ARBA00023136"/>
    </source>
</evidence>
<proteinExistence type="predicted"/>
<dbReference type="RefSeq" id="WP_344045066.1">
    <property type="nucleotide sequence ID" value="NZ_BAAAPB010000002.1"/>
</dbReference>
<feature type="transmembrane region" description="Helical" evidence="6">
    <location>
        <begin position="204"/>
        <end position="225"/>
    </location>
</feature>
<reference evidence="8" key="1">
    <citation type="journal article" date="2019" name="Int. J. Syst. Evol. Microbiol.">
        <title>The Global Catalogue of Microorganisms (GCM) 10K type strain sequencing project: providing services to taxonomists for standard genome sequencing and annotation.</title>
        <authorList>
            <consortium name="The Broad Institute Genomics Platform"/>
            <consortium name="The Broad Institute Genome Sequencing Center for Infectious Disease"/>
            <person name="Wu L."/>
            <person name="Ma J."/>
        </authorList>
    </citation>
    <scope>NUCLEOTIDE SEQUENCE [LARGE SCALE GENOMIC DNA]</scope>
    <source>
        <strain evidence="8">JCM 15309</strain>
    </source>
</reference>
<keyword evidence="4 6" id="KW-1133">Transmembrane helix</keyword>
<dbReference type="Proteomes" id="UP001500571">
    <property type="component" value="Unassembled WGS sequence"/>
</dbReference>
<name>A0ABP5CFB8_9ACTN</name>
<feature type="transmembrane region" description="Helical" evidence="6">
    <location>
        <begin position="48"/>
        <end position="71"/>
    </location>
</feature>
<comment type="caution">
    <text evidence="7">The sequence shown here is derived from an EMBL/GenBank/DDBJ whole genome shotgun (WGS) entry which is preliminary data.</text>
</comment>
<sequence>MTETVPTARKDSTARRVVKYGVALIAVGLLAVTIWSQRESFAESLRRLGWRDLVLAAAAAAAALAASGLSWRASMIAVAPHHKLPLRESARVFFLSQIGKYVPGSVFPMLMQIELTRRHGISRTANAAGMLVAMLVGLVTSGLVGVGALTLVNREAVQTYWFVLIVLPIGVILLKPTILARFVTLLAKLLRRDVRLDPPEARHLLIAATWSLTSWLLFGLQAWIIAKDIASGGDVTYLQATGAFALAWLVGFLVVISPAGVGAREGVLVVAFSGSLTTAEGLAFAVVSRLVLTAVDGLAALLGAALRPHHPAGDDA</sequence>
<evidence type="ECO:0000256" key="4">
    <source>
        <dbReference type="ARBA" id="ARBA00022989"/>
    </source>
</evidence>
<evidence type="ECO:0000256" key="3">
    <source>
        <dbReference type="ARBA" id="ARBA00022692"/>
    </source>
</evidence>
<dbReference type="EMBL" id="BAAAPB010000002">
    <property type="protein sequence ID" value="GAA1963172.1"/>
    <property type="molecule type" value="Genomic_DNA"/>
</dbReference>
<protein>
    <submittedName>
        <fullName evidence="7">Lysylphosphatidylglycerol synthase transmembrane domain-containing protein</fullName>
    </submittedName>
</protein>
<evidence type="ECO:0000256" key="2">
    <source>
        <dbReference type="ARBA" id="ARBA00022475"/>
    </source>
</evidence>
<accession>A0ABP5CFB8</accession>
<evidence type="ECO:0000313" key="7">
    <source>
        <dbReference type="EMBL" id="GAA1963172.1"/>
    </source>
</evidence>